<dbReference type="EMBL" id="NJBO01000009">
    <property type="protein sequence ID" value="TKJ42738.1"/>
    <property type="molecule type" value="Genomic_DNA"/>
</dbReference>
<protein>
    <submittedName>
        <fullName evidence="2">Uncharacterized protein</fullName>
    </submittedName>
</protein>
<comment type="caution">
    <text evidence="2">The sequence shown here is derived from an EMBL/GenBank/DDBJ whole genome shotgun (WGS) entry which is preliminary data.</text>
</comment>
<feature type="transmembrane region" description="Helical" evidence="1">
    <location>
        <begin position="87"/>
        <end position="104"/>
    </location>
</feature>
<feature type="transmembrane region" description="Helical" evidence="1">
    <location>
        <begin position="21"/>
        <end position="40"/>
    </location>
</feature>
<keyword evidence="1" id="KW-0472">Membrane</keyword>
<evidence type="ECO:0000313" key="2">
    <source>
        <dbReference type="EMBL" id="TKJ42738.1"/>
    </source>
</evidence>
<dbReference type="AlphaFoldDB" id="A0A532V6B8"/>
<reference evidence="2 3" key="1">
    <citation type="submission" date="2017-06" db="EMBL/GenBank/DDBJ databases">
        <title>Novel microbial phyla capable of carbon fixation and sulfur reduction in deep-sea sediments.</title>
        <authorList>
            <person name="Huang J."/>
            <person name="Baker B."/>
            <person name="Wang Y."/>
        </authorList>
    </citation>
    <scope>NUCLEOTIDE SEQUENCE [LARGE SCALE GENOMIC DNA]</scope>
    <source>
        <strain evidence="2">B3_TA06</strain>
    </source>
</reference>
<organism evidence="2 3">
    <name type="scientific">candidate division TA06 bacterium B3_TA06</name>
    <dbReference type="NCBI Taxonomy" id="2012487"/>
    <lineage>
        <taxon>Bacteria</taxon>
        <taxon>Bacteria division TA06</taxon>
    </lineage>
</organism>
<evidence type="ECO:0000313" key="3">
    <source>
        <dbReference type="Proteomes" id="UP000317778"/>
    </source>
</evidence>
<evidence type="ECO:0000256" key="1">
    <source>
        <dbReference type="SAM" id="Phobius"/>
    </source>
</evidence>
<proteinExistence type="predicted"/>
<accession>A0A532V6B8</accession>
<feature type="transmembrane region" description="Helical" evidence="1">
    <location>
        <begin position="52"/>
        <end position="72"/>
    </location>
</feature>
<gene>
    <name evidence="2" type="ORF">CEE36_06550</name>
</gene>
<dbReference type="InterPro" id="IPR007404">
    <property type="entry name" value="YdjM-like"/>
</dbReference>
<keyword evidence="1" id="KW-0812">Transmembrane</keyword>
<dbReference type="Proteomes" id="UP000317778">
    <property type="component" value="Unassembled WGS sequence"/>
</dbReference>
<dbReference type="Pfam" id="PF04307">
    <property type="entry name" value="YdjM"/>
    <property type="match status" value="1"/>
</dbReference>
<sequence length="133" mass="14823">MPTHLDNQCFPKYYCLMKRRTHMYIGAIVGASVGFIDYLTKLDNQNDKELDFLALILWVVSCGLVGFLSARLPDILEPATNPNHRKFFHSILLLLTSGTGTLTIRNSLIKAFCAGYVSHLIADLTTPKGLPLI</sequence>
<keyword evidence="1" id="KW-1133">Transmembrane helix</keyword>
<name>A0A532V6B8_UNCT6</name>